<dbReference type="PANTHER" id="PTHR16305:SF28">
    <property type="entry name" value="GUANYLATE CYCLASE DOMAIN-CONTAINING PROTEIN"/>
    <property type="match status" value="1"/>
</dbReference>
<evidence type="ECO:0000256" key="1">
    <source>
        <dbReference type="ARBA" id="ARBA00022741"/>
    </source>
</evidence>
<accession>A0A562P9W4</accession>
<evidence type="ECO:0000313" key="6">
    <source>
        <dbReference type="EMBL" id="TWI41242.1"/>
    </source>
</evidence>
<dbReference type="Pfam" id="PF00536">
    <property type="entry name" value="SAM_1"/>
    <property type="match status" value="1"/>
</dbReference>
<dbReference type="GO" id="GO:0005524">
    <property type="term" value="F:ATP binding"/>
    <property type="evidence" value="ECO:0007669"/>
    <property type="project" value="UniProtKB-KW"/>
</dbReference>
<dbReference type="AlphaFoldDB" id="A0A562P9W4"/>
<dbReference type="Gene3D" id="1.10.150.50">
    <property type="entry name" value="Transcription Factor, Ets-1"/>
    <property type="match status" value="1"/>
</dbReference>
<evidence type="ECO:0000313" key="7">
    <source>
        <dbReference type="Proteomes" id="UP000317122"/>
    </source>
</evidence>
<dbReference type="SMART" id="SM00044">
    <property type="entry name" value="CYCc"/>
    <property type="match status" value="1"/>
</dbReference>
<dbReference type="GO" id="GO:0005737">
    <property type="term" value="C:cytoplasm"/>
    <property type="evidence" value="ECO:0007669"/>
    <property type="project" value="TreeGrafter"/>
</dbReference>
<evidence type="ECO:0000256" key="3">
    <source>
        <dbReference type="SAM" id="MobiDB-lite"/>
    </source>
</evidence>
<dbReference type="Pfam" id="PF00211">
    <property type="entry name" value="Guanylate_cyc"/>
    <property type="match status" value="1"/>
</dbReference>
<dbReference type="InterPro" id="IPR029787">
    <property type="entry name" value="Nucleotide_cyclase"/>
</dbReference>
<organism evidence="6 7">
    <name type="scientific">Mesorhizobium tianshanense</name>
    <dbReference type="NCBI Taxonomy" id="39844"/>
    <lineage>
        <taxon>Bacteria</taxon>
        <taxon>Pseudomonadati</taxon>
        <taxon>Pseudomonadota</taxon>
        <taxon>Alphaproteobacteria</taxon>
        <taxon>Hyphomicrobiales</taxon>
        <taxon>Phyllobacteriaceae</taxon>
        <taxon>Mesorhizobium</taxon>
    </lineage>
</organism>
<evidence type="ECO:0000256" key="2">
    <source>
        <dbReference type="ARBA" id="ARBA00022840"/>
    </source>
</evidence>
<dbReference type="InterPro" id="IPR011990">
    <property type="entry name" value="TPR-like_helical_dom_sf"/>
</dbReference>
<dbReference type="RefSeq" id="WP_145714813.1">
    <property type="nucleotide sequence ID" value="NZ_BSPF01000022.1"/>
</dbReference>
<keyword evidence="2" id="KW-0067">ATP-binding</keyword>
<comment type="caution">
    <text evidence="6">The sequence shown here is derived from an EMBL/GenBank/DDBJ whole genome shotgun (WGS) entry which is preliminary data.</text>
</comment>
<dbReference type="Proteomes" id="UP000317122">
    <property type="component" value="Unassembled WGS sequence"/>
</dbReference>
<dbReference type="CDD" id="cd09487">
    <property type="entry name" value="SAM_superfamily"/>
    <property type="match status" value="1"/>
</dbReference>
<dbReference type="EMBL" id="VLKT01000005">
    <property type="protein sequence ID" value="TWI41242.1"/>
    <property type="molecule type" value="Genomic_DNA"/>
</dbReference>
<reference evidence="6 7" key="1">
    <citation type="journal article" date="2015" name="Stand. Genomic Sci.">
        <title>Genomic Encyclopedia of Bacterial and Archaeal Type Strains, Phase III: the genomes of soil and plant-associated and newly described type strains.</title>
        <authorList>
            <person name="Whitman W.B."/>
            <person name="Woyke T."/>
            <person name="Klenk H.P."/>
            <person name="Zhou Y."/>
            <person name="Lilburn T.G."/>
            <person name="Beck B.J."/>
            <person name="De Vos P."/>
            <person name="Vandamme P."/>
            <person name="Eisen J.A."/>
            <person name="Garrity G."/>
            <person name="Hugenholtz P."/>
            <person name="Kyrpides N.C."/>
        </authorList>
    </citation>
    <scope>NUCLEOTIDE SEQUENCE [LARGE SCALE GENOMIC DNA]</scope>
    <source>
        <strain evidence="6 7">CGMCC 1.2546</strain>
    </source>
</reference>
<dbReference type="SMART" id="SM00454">
    <property type="entry name" value="SAM"/>
    <property type="match status" value="1"/>
</dbReference>
<name>A0A562P9W4_9HYPH</name>
<dbReference type="GO" id="GO:0035556">
    <property type="term" value="P:intracellular signal transduction"/>
    <property type="evidence" value="ECO:0007669"/>
    <property type="project" value="InterPro"/>
</dbReference>
<dbReference type="SUPFAM" id="SSF52540">
    <property type="entry name" value="P-loop containing nucleoside triphosphate hydrolases"/>
    <property type="match status" value="1"/>
</dbReference>
<dbReference type="Gene3D" id="3.30.70.1230">
    <property type="entry name" value="Nucleotide cyclase"/>
    <property type="match status" value="1"/>
</dbReference>
<dbReference type="Gene3D" id="1.25.40.10">
    <property type="entry name" value="Tetratricopeptide repeat domain"/>
    <property type="match status" value="1"/>
</dbReference>
<dbReference type="InterPro" id="IPR001054">
    <property type="entry name" value="A/G_cyclase"/>
</dbReference>
<dbReference type="InterPro" id="IPR013761">
    <property type="entry name" value="SAM/pointed_sf"/>
</dbReference>
<dbReference type="GO" id="GO:0009190">
    <property type="term" value="P:cyclic nucleotide biosynthetic process"/>
    <property type="evidence" value="ECO:0007669"/>
    <property type="project" value="InterPro"/>
</dbReference>
<dbReference type="SUPFAM" id="SSF47769">
    <property type="entry name" value="SAM/Pointed domain"/>
    <property type="match status" value="1"/>
</dbReference>
<dbReference type="SUPFAM" id="SSF55073">
    <property type="entry name" value="Nucleotide cyclase"/>
    <property type="match status" value="1"/>
</dbReference>
<evidence type="ECO:0000259" key="5">
    <source>
        <dbReference type="PROSITE" id="PS50125"/>
    </source>
</evidence>
<keyword evidence="1" id="KW-0547">Nucleotide-binding</keyword>
<dbReference type="PROSITE" id="PS50105">
    <property type="entry name" value="SAM_DOMAIN"/>
    <property type="match status" value="1"/>
</dbReference>
<gene>
    <name evidence="6" type="ORF">IQ26_01179</name>
</gene>
<feature type="domain" description="Guanylate cyclase" evidence="5">
    <location>
        <begin position="92"/>
        <end position="221"/>
    </location>
</feature>
<dbReference type="GO" id="GO:0004016">
    <property type="term" value="F:adenylate cyclase activity"/>
    <property type="evidence" value="ECO:0007669"/>
    <property type="project" value="UniProtKB-ARBA"/>
</dbReference>
<dbReference type="PROSITE" id="PS50125">
    <property type="entry name" value="GUANYLATE_CYCLASE_2"/>
    <property type="match status" value="1"/>
</dbReference>
<dbReference type="OrthoDB" id="9785312at2"/>
<dbReference type="InterPro" id="IPR027417">
    <property type="entry name" value="P-loop_NTPase"/>
</dbReference>
<evidence type="ECO:0000259" key="4">
    <source>
        <dbReference type="PROSITE" id="PS50105"/>
    </source>
</evidence>
<proteinExistence type="predicted"/>
<feature type="region of interest" description="Disordered" evidence="3">
    <location>
        <begin position="61"/>
        <end position="87"/>
    </location>
</feature>
<dbReference type="Gene3D" id="3.40.50.300">
    <property type="entry name" value="P-loop containing nucleotide triphosphate hydrolases"/>
    <property type="match status" value="1"/>
</dbReference>
<dbReference type="PANTHER" id="PTHR16305">
    <property type="entry name" value="TESTICULAR SOLUBLE ADENYLYL CYCLASE"/>
    <property type="match status" value="1"/>
</dbReference>
<keyword evidence="7" id="KW-1185">Reference proteome</keyword>
<feature type="domain" description="SAM" evidence="4">
    <location>
        <begin position="1"/>
        <end position="62"/>
    </location>
</feature>
<protein>
    <submittedName>
        <fullName evidence="6">Putative ATPase</fullName>
    </submittedName>
</protein>
<dbReference type="SUPFAM" id="SSF48452">
    <property type="entry name" value="TPR-like"/>
    <property type="match status" value="1"/>
</dbReference>
<dbReference type="InterPro" id="IPR001660">
    <property type="entry name" value="SAM"/>
</dbReference>
<sequence>MRDIAKWLEGQGLGEYVEAFANNKIDCDVLPSLTGDDLKEIGVAAVGDRRKLLKSIASLSPPDIGQGDEGAAEPVASAKPTQEMSPERRQLTVMFCDLVGSTPLSVEFDPEDVANAIRAYHASCAKIVARWDGHIAKFMGDGVLAYFGWPRAHEDDAERAVEAGLELTLAVSTLDTAIGRPIAARVGIATGLVMVGETTGTGTARERAVVGETPNLAARLQGIAESGTVVVAASTRQLLGNLYETADLGEHLLKGFPEPVRASRVLGKAAKETRFEALHGRLHTPLIGRDDEVEQLTKRFQQAEAGEGQVVLISGEPGIGKSRICEAVRAKLLHRPHARLTYQCSPSHADRAFYPLVTQLEQAADIRADLDPGEKLRRLTAMLPRSGVSAQVQLSIIAAFLSIPTNGGEGPPSLDALQQTERTFDVLMSLLEDSCAKGPAVITFEDLHWCDPSTLEFLNRLVDRVETLPVLLLVTSRPGISVAWSDQPHVTTVALNRITRRECEKMIDSLANSDVLPERVVEEIVKRSDGIPLFLEEMARTLIEAQNQPNAVGALERGVPASLQDMLMARLDRLATGKRVYQTAAAIGREFTIELLERVCDVDGAALQLALDALVNAELLVSRQTVSGATYVFRHALLQDAAYGSLLRDTRKELHARIAAALAQAETDDPALLAHHYESANSWNEVLNCRLLAAAKAESRGARWEAAEHYRRAIQALERLPDTAAHRQTYVESVLARASSGRQYASKQERAEALHQVDKAIAFADGDTAALAGLQSFKGVDWLEEPLLVSAERHAGFADAARQAEVAFRYANFLGNTGRLEESLGKIERAAALLQEVGALEELGSLAAGAGRCYNARAGRLQRSLQFAEMVREIAASTQDVEVRSWLAMEAEPLLYKGLWQRTVEVVEQNLSTAWENARWSVVLWASGWAAIACLKLNRIADARAFLDPVMKTVARRIDNDFCKIYPHIALSQLHLAEGDAAAGLHAAERALELAERVTARLEIGAARRALGQAYEARGDRQSADGQFRRSVDVLQTIQSRPELAQSMLAFGRFELVADRDKAKGLLHSALKLFKEIEADGWVEETQSALLH</sequence>
<dbReference type="Pfam" id="PF13191">
    <property type="entry name" value="AAA_16"/>
    <property type="match status" value="1"/>
</dbReference>
<dbReference type="CDD" id="cd07302">
    <property type="entry name" value="CHD"/>
    <property type="match status" value="1"/>
</dbReference>
<dbReference type="InterPro" id="IPR041664">
    <property type="entry name" value="AAA_16"/>
</dbReference>